<feature type="region of interest" description="Disordered" evidence="9">
    <location>
        <begin position="288"/>
        <end position="329"/>
    </location>
</feature>
<evidence type="ECO:0000256" key="2">
    <source>
        <dbReference type="ARBA" id="ARBA00022516"/>
    </source>
</evidence>
<feature type="transmembrane region" description="Helical" evidence="10">
    <location>
        <begin position="141"/>
        <end position="165"/>
    </location>
</feature>
<keyword evidence="12" id="KW-1185">Reference proteome</keyword>
<evidence type="ECO:0000256" key="10">
    <source>
        <dbReference type="SAM" id="Phobius"/>
    </source>
</evidence>
<evidence type="ECO:0000256" key="4">
    <source>
        <dbReference type="ARBA" id="ARBA00022989"/>
    </source>
</evidence>
<evidence type="ECO:0000256" key="3">
    <source>
        <dbReference type="ARBA" id="ARBA00022692"/>
    </source>
</evidence>
<reference evidence="11" key="1">
    <citation type="submission" date="2020-06" db="EMBL/GenBank/DDBJ databases">
        <authorList>
            <consortium name="Plant Systems Biology data submission"/>
        </authorList>
    </citation>
    <scope>NUCLEOTIDE SEQUENCE</scope>
    <source>
        <strain evidence="11">D6</strain>
    </source>
</reference>
<keyword evidence="6 10" id="KW-0472">Membrane</keyword>
<name>A0A9N8HEB1_9STRA</name>
<keyword evidence="8" id="KW-1208">Phospholipid metabolism</keyword>
<dbReference type="Proteomes" id="UP001153069">
    <property type="component" value="Unassembled WGS sequence"/>
</dbReference>
<protein>
    <recommendedName>
        <fullName evidence="13">Protein-S-isoprenylcysteine O-methyltransferase</fullName>
    </recommendedName>
</protein>
<dbReference type="OrthoDB" id="4583at2759"/>
<dbReference type="EMBL" id="CAICTM010000379">
    <property type="protein sequence ID" value="CAB9509215.1"/>
    <property type="molecule type" value="Genomic_DNA"/>
</dbReference>
<evidence type="ECO:0008006" key="13">
    <source>
        <dbReference type="Google" id="ProtNLM"/>
    </source>
</evidence>
<evidence type="ECO:0000256" key="6">
    <source>
        <dbReference type="ARBA" id="ARBA00023136"/>
    </source>
</evidence>
<organism evidence="11 12">
    <name type="scientific">Seminavis robusta</name>
    <dbReference type="NCBI Taxonomy" id="568900"/>
    <lineage>
        <taxon>Eukaryota</taxon>
        <taxon>Sar</taxon>
        <taxon>Stramenopiles</taxon>
        <taxon>Ochrophyta</taxon>
        <taxon>Bacillariophyta</taxon>
        <taxon>Bacillariophyceae</taxon>
        <taxon>Bacillariophycidae</taxon>
        <taxon>Naviculales</taxon>
        <taxon>Naviculaceae</taxon>
        <taxon>Seminavis</taxon>
    </lineage>
</organism>
<evidence type="ECO:0000313" key="12">
    <source>
        <dbReference type="Proteomes" id="UP001153069"/>
    </source>
</evidence>
<keyword evidence="5" id="KW-0443">Lipid metabolism</keyword>
<evidence type="ECO:0000256" key="9">
    <source>
        <dbReference type="SAM" id="MobiDB-lite"/>
    </source>
</evidence>
<comment type="subcellular location">
    <subcellularLocation>
        <location evidence="1">Endomembrane system</location>
        <topology evidence="1">Multi-pass membrane protein</topology>
    </subcellularLocation>
</comment>
<dbReference type="Pfam" id="PF04191">
    <property type="entry name" value="PEMT"/>
    <property type="match status" value="1"/>
</dbReference>
<dbReference type="Gene3D" id="1.20.120.1630">
    <property type="match status" value="1"/>
</dbReference>
<keyword evidence="2" id="KW-0444">Lipid biosynthesis</keyword>
<evidence type="ECO:0000256" key="1">
    <source>
        <dbReference type="ARBA" id="ARBA00004127"/>
    </source>
</evidence>
<sequence>MTSTNSTSNNYYETAANMPTVDISEPLQCFKRHEKISFRAAVDFVAMAIKAMFPVYLGIRIDYPFIPGYLKHHGLYYCTWVGTIFVAEIIFNYMIDWKAVLGTGWLPGTMFLAASSLFYYVGLSLWMLVVKVPLRDRVGRANYIMISEVLFSVMWFFLGCGFRAFCQSVGAIPFPAAIPDVASTLVGVILVLTGFFFKGWACTLTGYNSYFLRDMLLDTPNSHFVESSLYKYIHHPTYTAGYVQTLGAAIFYRSVPGCIAYVGYQASILLFVHFVEGPFIERTYMAAKEPSADEESPVSTESPESTDVDVEAKDPSANEESPYSADVDV</sequence>
<feature type="transmembrane region" description="Helical" evidence="10">
    <location>
        <begin position="44"/>
        <end position="63"/>
    </location>
</feature>
<dbReference type="AlphaFoldDB" id="A0A9N8HEB1"/>
<feature type="transmembrane region" description="Helical" evidence="10">
    <location>
        <begin position="75"/>
        <end position="95"/>
    </location>
</feature>
<dbReference type="GO" id="GO:0008654">
    <property type="term" value="P:phospholipid biosynthetic process"/>
    <property type="evidence" value="ECO:0007669"/>
    <property type="project" value="UniProtKB-KW"/>
</dbReference>
<feature type="transmembrane region" description="Helical" evidence="10">
    <location>
        <begin position="107"/>
        <end position="129"/>
    </location>
</feature>
<comment type="caution">
    <text evidence="11">The sequence shown here is derived from an EMBL/GenBank/DDBJ whole genome shotgun (WGS) entry which is preliminary data.</text>
</comment>
<feature type="transmembrane region" description="Helical" evidence="10">
    <location>
        <begin position="185"/>
        <end position="207"/>
    </location>
</feature>
<evidence type="ECO:0000256" key="8">
    <source>
        <dbReference type="ARBA" id="ARBA00023264"/>
    </source>
</evidence>
<keyword evidence="7" id="KW-0594">Phospholipid biosynthesis</keyword>
<accession>A0A9N8HEB1</accession>
<evidence type="ECO:0000313" key="11">
    <source>
        <dbReference type="EMBL" id="CAB9509215.1"/>
    </source>
</evidence>
<keyword evidence="4 10" id="KW-1133">Transmembrane helix</keyword>
<dbReference type="GO" id="GO:0012505">
    <property type="term" value="C:endomembrane system"/>
    <property type="evidence" value="ECO:0007669"/>
    <property type="project" value="UniProtKB-SubCell"/>
</dbReference>
<evidence type="ECO:0000256" key="7">
    <source>
        <dbReference type="ARBA" id="ARBA00023209"/>
    </source>
</evidence>
<evidence type="ECO:0000256" key="5">
    <source>
        <dbReference type="ARBA" id="ARBA00023098"/>
    </source>
</evidence>
<dbReference type="InterPro" id="IPR007318">
    <property type="entry name" value="Phopholipid_MeTrfase"/>
</dbReference>
<gene>
    <name evidence="11" type="ORF">SEMRO_380_G130560.1</name>
</gene>
<keyword evidence="3 10" id="KW-0812">Transmembrane</keyword>
<proteinExistence type="predicted"/>